<keyword evidence="2" id="KW-0472">Membrane</keyword>
<feature type="compositionally biased region" description="Basic and acidic residues" evidence="1">
    <location>
        <begin position="1"/>
        <end position="13"/>
    </location>
</feature>
<dbReference type="Pfam" id="PF03448">
    <property type="entry name" value="MgtE_N"/>
    <property type="match status" value="1"/>
</dbReference>
<feature type="region of interest" description="Disordered" evidence="1">
    <location>
        <begin position="1"/>
        <end position="42"/>
    </location>
</feature>
<accession>A0A317G3K4</accession>
<dbReference type="EMBL" id="NXNG01000001">
    <property type="protein sequence ID" value="PWT28087.1"/>
    <property type="molecule type" value="Genomic_DNA"/>
</dbReference>
<evidence type="ECO:0000256" key="2">
    <source>
        <dbReference type="SAM" id="Phobius"/>
    </source>
</evidence>
<proteinExistence type="predicted"/>
<evidence type="ECO:0000256" key="1">
    <source>
        <dbReference type="SAM" id="MobiDB-lite"/>
    </source>
</evidence>
<dbReference type="RefSeq" id="WP_110073358.1">
    <property type="nucleotide sequence ID" value="NZ_CM009896.1"/>
</dbReference>
<feature type="compositionally biased region" description="Basic and acidic residues" evidence="1">
    <location>
        <begin position="20"/>
        <end position="42"/>
    </location>
</feature>
<dbReference type="SUPFAM" id="SSF158791">
    <property type="entry name" value="MgtE N-terminal domain-like"/>
    <property type="match status" value="1"/>
</dbReference>
<feature type="domain" description="Magnesium transporter MgtE intracellular" evidence="3">
    <location>
        <begin position="238"/>
        <end position="297"/>
    </location>
</feature>
<keyword evidence="2" id="KW-1133">Transmembrane helix</keyword>
<dbReference type="Proteomes" id="UP000245488">
    <property type="component" value="Chromosome"/>
</dbReference>
<evidence type="ECO:0000313" key="4">
    <source>
        <dbReference type="EMBL" id="PWT28087.1"/>
    </source>
</evidence>
<dbReference type="Gene3D" id="1.25.60.10">
    <property type="entry name" value="MgtE N-terminal domain-like"/>
    <property type="match status" value="1"/>
</dbReference>
<organism evidence="4 5">
    <name type="scientific">Butyrivibrio fibrisolvens</name>
    <dbReference type="NCBI Taxonomy" id="831"/>
    <lineage>
        <taxon>Bacteria</taxon>
        <taxon>Bacillati</taxon>
        <taxon>Bacillota</taxon>
        <taxon>Clostridia</taxon>
        <taxon>Lachnospirales</taxon>
        <taxon>Lachnospiraceae</taxon>
        <taxon>Butyrivibrio</taxon>
    </lineage>
</organism>
<keyword evidence="2" id="KW-0812">Transmembrane</keyword>
<comment type="caution">
    <text evidence="4">The sequence shown here is derived from an EMBL/GenBank/DDBJ whole genome shotgun (WGS) entry which is preliminary data.</text>
</comment>
<evidence type="ECO:0000313" key="5">
    <source>
        <dbReference type="Proteomes" id="UP000245488"/>
    </source>
</evidence>
<feature type="transmembrane region" description="Helical" evidence="2">
    <location>
        <begin position="69"/>
        <end position="90"/>
    </location>
</feature>
<protein>
    <recommendedName>
        <fullName evidence="3">Magnesium transporter MgtE intracellular domain-containing protein</fullName>
    </recommendedName>
</protein>
<keyword evidence="5" id="KW-1185">Reference proteome</keyword>
<dbReference type="InterPro" id="IPR006668">
    <property type="entry name" value="Mg_transptr_MgtE_intracell_dom"/>
</dbReference>
<evidence type="ECO:0000259" key="3">
    <source>
        <dbReference type="Pfam" id="PF03448"/>
    </source>
</evidence>
<sequence length="310" mass="34301">MADKKKKEQEPERPAYTLPDDPKEAMKQLKADRKQLRSDQKAAAKEARLRAKEMEEAEAELNGDIHGGLGSFLLILLIILVWLLLMAIMIKFNILGLGDTLTPALKDIPYIKNLLPGAQTVQMNNSGEDSSQVAADNSDYVASLEQELSRQLALNASYAATIDKLNAEVARLEPFEEEQAEFDKQRQQFYQDIVYNDNAPDASAYASYYAMIAPEEAAEIYEQIASDEISDEEVKVYAATFTAMKPKEAAAIFNNMSNITLVARILQQMGSDDRAKIMGKLDTEVAEKVTELLEPEGLPELNNGKSASGS</sequence>
<reference evidence="4 5" key="1">
    <citation type="submission" date="2017-09" db="EMBL/GenBank/DDBJ databases">
        <title>High-quality draft genome sequence of Butyrivibrio fibrisolvens INBov1, isolated from cow rumen.</title>
        <authorList>
            <person name="Rodriguez Hernaez J."/>
            <person name="Rivarola M."/>
            <person name="Paniego N."/>
            <person name="Cravero S."/>
            <person name="Ceron Cucchi M."/>
            <person name="Martinez M.C."/>
        </authorList>
    </citation>
    <scope>NUCLEOTIDE SEQUENCE [LARGE SCALE GENOMIC DNA]</scope>
    <source>
        <strain evidence="4 5">INBov1</strain>
    </source>
</reference>
<dbReference type="AlphaFoldDB" id="A0A317G3K4"/>
<gene>
    <name evidence="4" type="ORF">CPT75_13695</name>
</gene>
<name>A0A317G3K4_BUTFI</name>
<dbReference type="InterPro" id="IPR038076">
    <property type="entry name" value="MgtE_N_sf"/>
</dbReference>